<proteinExistence type="predicted"/>
<organism evidence="1">
    <name type="scientific">Oryza barthii</name>
    <dbReference type="NCBI Taxonomy" id="65489"/>
    <lineage>
        <taxon>Eukaryota</taxon>
        <taxon>Viridiplantae</taxon>
        <taxon>Streptophyta</taxon>
        <taxon>Embryophyta</taxon>
        <taxon>Tracheophyta</taxon>
        <taxon>Spermatophyta</taxon>
        <taxon>Magnoliopsida</taxon>
        <taxon>Liliopsida</taxon>
        <taxon>Poales</taxon>
        <taxon>Poaceae</taxon>
        <taxon>BOP clade</taxon>
        <taxon>Oryzoideae</taxon>
        <taxon>Oryzeae</taxon>
        <taxon>Oryzinae</taxon>
        <taxon>Oryza</taxon>
    </lineage>
</organism>
<name>A0A0D3GSD1_9ORYZ</name>
<dbReference type="AlphaFoldDB" id="A0A0D3GSD1"/>
<accession>A0A0D3GSD1</accession>
<reference evidence="1" key="2">
    <citation type="submission" date="2015-03" db="UniProtKB">
        <authorList>
            <consortium name="EnsemblPlants"/>
        </authorList>
    </citation>
    <scope>IDENTIFICATION</scope>
</reference>
<evidence type="ECO:0000313" key="1">
    <source>
        <dbReference type="EnsemblPlants" id="OBART07G18520.1"/>
    </source>
</evidence>
<dbReference type="PaxDb" id="65489-OBART07G18520.1"/>
<dbReference type="InterPro" id="IPR022251">
    <property type="entry name" value="DUF3774_wound-induced"/>
</dbReference>
<sequence>MAETTSPSLPRYKYRPASPLLPSPKLIIGSKQHRAGGEAKKRGMAKPCSSAAKRGASVLAVRPSSSEESLRMVMYLSCWGPS</sequence>
<reference evidence="1" key="1">
    <citation type="journal article" date="2009" name="Rice">
        <title>De Novo Next Generation Sequencing of Plant Genomes.</title>
        <authorList>
            <person name="Rounsley S."/>
            <person name="Marri P.R."/>
            <person name="Yu Y."/>
            <person name="He R."/>
            <person name="Sisneros N."/>
            <person name="Goicoechea J.L."/>
            <person name="Lee S.J."/>
            <person name="Angelova A."/>
            <person name="Kudrna D."/>
            <person name="Luo M."/>
            <person name="Affourtit J."/>
            <person name="Desany B."/>
            <person name="Knight J."/>
            <person name="Niazi F."/>
            <person name="Egholm M."/>
            <person name="Wing R.A."/>
        </authorList>
    </citation>
    <scope>NUCLEOTIDE SEQUENCE [LARGE SCALE GENOMIC DNA]</scope>
    <source>
        <strain evidence="1">cv. IRGC 105608</strain>
    </source>
</reference>
<dbReference type="Proteomes" id="UP000026960">
    <property type="component" value="Chromosome 7"/>
</dbReference>
<dbReference type="Pfam" id="PF12609">
    <property type="entry name" value="DUF3774"/>
    <property type="match status" value="1"/>
</dbReference>
<protein>
    <submittedName>
        <fullName evidence="1">Uncharacterized protein</fullName>
    </submittedName>
</protein>
<dbReference type="HOGENOM" id="CLU_164311_0_0_1"/>
<evidence type="ECO:0000313" key="2">
    <source>
        <dbReference type="Proteomes" id="UP000026960"/>
    </source>
</evidence>
<dbReference type="Gramene" id="OBART07G18520.1">
    <property type="protein sequence ID" value="OBART07G18520.1"/>
    <property type="gene ID" value="OBART07G18520"/>
</dbReference>
<keyword evidence="2" id="KW-1185">Reference proteome</keyword>
<dbReference type="EnsemblPlants" id="OBART07G18520.1">
    <property type="protein sequence ID" value="OBART07G18520.1"/>
    <property type="gene ID" value="OBART07G18520"/>
</dbReference>